<dbReference type="PROSITE" id="PS00860">
    <property type="entry name" value="GTP_CYCLOHYDROL_1_2"/>
    <property type="match status" value="1"/>
</dbReference>
<accession>A0A0B6WYB9</accession>
<evidence type="ECO:0000256" key="2">
    <source>
        <dbReference type="ARBA" id="ARBA00005080"/>
    </source>
</evidence>
<dbReference type="Pfam" id="PF01227">
    <property type="entry name" value="GTP_cyclohydroI"/>
    <property type="match status" value="1"/>
</dbReference>
<feature type="binding site" evidence="7">
    <location>
        <position position="98"/>
    </location>
    <ligand>
        <name>Zn(2+)</name>
        <dbReference type="ChEBI" id="CHEBI:29105"/>
    </ligand>
</feature>
<feature type="domain" description="GTP cyclohydrolase I" evidence="8">
    <location>
        <begin position="30"/>
        <end position="206"/>
    </location>
</feature>
<dbReference type="GO" id="GO:0006729">
    <property type="term" value="P:tetrahydrobiopterin biosynthetic process"/>
    <property type="evidence" value="ECO:0007669"/>
    <property type="project" value="TreeGrafter"/>
</dbReference>
<keyword evidence="7" id="KW-0862">Zinc</keyword>
<dbReference type="GO" id="GO:0006730">
    <property type="term" value="P:one-carbon metabolic process"/>
    <property type="evidence" value="ECO:0007669"/>
    <property type="project" value="UniProtKB-UniRule"/>
</dbReference>
<dbReference type="SUPFAM" id="SSF55620">
    <property type="entry name" value="Tetrahydrobiopterin biosynthesis enzymes-like"/>
    <property type="match status" value="1"/>
</dbReference>
<comment type="pathway">
    <text evidence="2 7">Cofactor biosynthesis; 7,8-dihydroneopterin triphosphate biosynthesis; 7,8-dihydroneopterin triphosphate from GTP: step 1/1.</text>
</comment>
<dbReference type="FunFam" id="1.10.286.10:FF:000001">
    <property type="entry name" value="GTP cyclohydrolase 1"/>
    <property type="match status" value="1"/>
</dbReference>
<dbReference type="PROSITE" id="PS00859">
    <property type="entry name" value="GTP_CYCLOHYDROL_1_1"/>
    <property type="match status" value="1"/>
</dbReference>
<comment type="similarity">
    <text evidence="3 7">Belongs to the GTP cyclohydrolase I family.</text>
</comment>
<proteinExistence type="inferred from homology"/>
<dbReference type="RefSeq" id="WP_083437661.1">
    <property type="nucleotide sequence ID" value="NZ_CBXV010000004.1"/>
</dbReference>
<dbReference type="PANTHER" id="PTHR11109:SF7">
    <property type="entry name" value="GTP CYCLOHYDROLASE 1"/>
    <property type="match status" value="1"/>
</dbReference>
<dbReference type="GO" id="GO:0005525">
    <property type="term" value="F:GTP binding"/>
    <property type="evidence" value="ECO:0007669"/>
    <property type="project" value="UniProtKB-KW"/>
</dbReference>
<dbReference type="HAMAP" id="MF_00223">
    <property type="entry name" value="FolE"/>
    <property type="match status" value="1"/>
</dbReference>
<evidence type="ECO:0000256" key="6">
    <source>
        <dbReference type="ARBA" id="ARBA00022801"/>
    </source>
</evidence>
<evidence type="ECO:0000256" key="1">
    <source>
        <dbReference type="ARBA" id="ARBA00001052"/>
    </source>
</evidence>
<keyword evidence="5 7" id="KW-0554">One-carbon metabolism</keyword>
<evidence type="ECO:0000256" key="4">
    <source>
        <dbReference type="ARBA" id="ARBA00011857"/>
    </source>
</evidence>
<dbReference type="NCBIfam" id="NF006826">
    <property type="entry name" value="PRK09347.1-3"/>
    <property type="match status" value="1"/>
</dbReference>
<evidence type="ECO:0000256" key="7">
    <source>
        <dbReference type="HAMAP-Rule" id="MF_00223"/>
    </source>
</evidence>
<dbReference type="FunFam" id="3.30.1130.10:FF:000001">
    <property type="entry name" value="GTP cyclohydrolase 1"/>
    <property type="match status" value="1"/>
</dbReference>
<dbReference type="InterPro" id="IPR018234">
    <property type="entry name" value="GTP_CycHdrlase_I_CS"/>
</dbReference>
<dbReference type="PANTHER" id="PTHR11109">
    <property type="entry name" value="GTP CYCLOHYDROLASE I"/>
    <property type="match status" value="1"/>
</dbReference>
<feature type="binding site" evidence="7">
    <location>
        <position position="101"/>
    </location>
    <ligand>
        <name>Zn(2+)</name>
        <dbReference type="ChEBI" id="CHEBI:29105"/>
    </ligand>
</feature>
<dbReference type="GO" id="GO:0003934">
    <property type="term" value="F:GTP cyclohydrolase I activity"/>
    <property type="evidence" value="ECO:0007669"/>
    <property type="project" value="UniProtKB-UniRule"/>
</dbReference>
<keyword evidence="7" id="KW-0547">Nucleotide-binding</keyword>
<evidence type="ECO:0000256" key="3">
    <source>
        <dbReference type="ARBA" id="ARBA00008085"/>
    </source>
</evidence>
<name>A0A0B6WYB9_9BACT</name>
<dbReference type="NCBIfam" id="TIGR00063">
    <property type="entry name" value="folE"/>
    <property type="match status" value="1"/>
</dbReference>
<reference evidence="9 10" key="2">
    <citation type="submission" date="2015-01" db="EMBL/GenBank/DDBJ databases">
        <title>Complete genome sequence of Pyrinomonas methylaliphatogenes type strain K22T.</title>
        <authorList>
            <person name="Lee K.C.Y."/>
            <person name="Power J.F."/>
            <person name="Dunfield P.F."/>
            <person name="Morgan X.C."/>
            <person name="Huttenhower C."/>
            <person name="Stott M.B."/>
        </authorList>
    </citation>
    <scope>NUCLEOTIDE SEQUENCE [LARGE SCALE GENOMIC DNA]</scope>
    <source>
        <strain evidence="9 10">K22</strain>
    </source>
</reference>
<comment type="subunit">
    <text evidence="4">Toroid-shaped homodecamer, composed of two pentamers of five dimers.</text>
</comment>
<dbReference type="GO" id="GO:0008270">
    <property type="term" value="F:zinc ion binding"/>
    <property type="evidence" value="ECO:0007669"/>
    <property type="project" value="UniProtKB-UniRule"/>
</dbReference>
<keyword evidence="6 7" id="KW-0378">Hydrolase</keyword>
<gene>
    <name evidence="7" type="primary">folE</name>
    <name evidence="9" type="ORF">PYK22_01302</name>
</gene>
<dbReference type="STRING" id="454194.PYK22_01302"/>
<dbReference type="Gene3D" id="1.10.286.10">
    <property type="match status" value="1"/>
</dbReference>
<dbReference type="Proteomes" id="UP000031518">
    <property type="component" value="Unassembled WGS sequence"/>
</dbReference>
<evidence type="ECO:0000313" key="10">
    <source>
        <dbReference type="Proteomes" id="UP000031518"/>
    </source>
</evidence>
<dbReference type="OrthoDB" id="9801207at2"/>
<dbReference type="InterPro" id="IPR020602">
    <property type="entry name" value="GTP_CycHdrlase_I_dom"/>
</dbReference>
<dbReference type="AlphaFoldDB" id="A0A0B6WYB9"/>
<dbReference type="NCBIfam" id="NF006825">
    <property type="entry name" value="PRK09347.1-2"/>
    <property type="match status" value="1"/>
</dbReference>
<comment type="catalytic activity">
    <reaction evidence="1 7">
        <text>GTP + H2O = 7,8-dihydroneopterin 3'-triphosphate + formate + H(+)</text>
        <dbReference type="Rhea" id="RHEA:17473"/>
        <dbReference type="ChEBI" id="CHEBI:15377"/>
        <dbReference type="ChEBI" id="CHEBI:15378"/>
        <dbReference type="ChEBI" id="CHEBI:15740"/>
        <dbReference type="ChEBI" id="CHEBI:37565"/>
        <dbReference type="ChEBI" id="CHEBI:58462"/>
        <dbReference type="EC" id="3.5.4.16"/>
    </reaction>
</comment>
<comment type="subunit">
    <text evidence="7">Homopolymer.</text>
</comment>
<dbReference type="GO" id="GO:0046654">
    <property type="term" value="P:tetrahydrofolate biosynthetic process"/>
    <property type="evidence" value="ECO:0007669"/>
    <property type="project" value="UniProtKB-UniRule"/>
</dbReference>
<feature type="binding site" evidence="7">
    <location>
        <position position="170"/>
    </location>
    <ligand>
        <name>Zn(2+)</name>
        <dbReference type="ChEBI" id="CHEBI:29105"/>
    </ligand>
</feature>
<keyword evidence="7" id="KW-0479">Metal-binding</keyword>
<evidence type="ECO:0000256" key="5">
    <source>
        <dbReference type="ARBA" id="ARBA00022563"/>
    </source>
</evidence>
<organism evidence="9 10">
    <name type="scientific">Pyrinomonas methylaliphatogenes</name>
    <dbReference type="NCBI Taxonomy" id="454194"/>
    <lineage>
        <taxon>Bacteria</taxon>
        <taxon>Pseudomonadati</taxon>
        <taxon>Acidobacteriota</taxon>
        <taxon>Blastocatellia</taxon>
        <taxon>Blastocatellales</taxon>
        <taxon>Pyrinomonadaceae</taxon>
        <taxon>Pyrinomonas</taxon>
    </lineage>
</organism>
<dbReference type="InterPro" id="IPR001474">
    <property type="entry name" value="GTP_CycHdrlase_I"/>
</dbReference>
<dbReference type="EC" id="3.5.4.16" evidence="7"/>
<reference evidence="9 10" key="1">
    <citation type="submission" date="2013-12" db="EMBL/GenBank/DDBJ databases">
        <authorList>
            <person name="Stott M."/>
        </authorList>
    </citation>
    <scope>NUCLEOTIDE SEQUENCE [LARGE SCALE GENOMIC DNA]</scope>
    <source>
        <strain evidence="9 10">K22</strain>
    </source>
</reference>
<dbReference type="Gene3D" id="3.30.1130.10">
    <property type="match status" value="1"/>
</dbReference>
<dbReference type="EMBL" id="CBXV010000004">
    <property type="protein sequence ID" value="CDM65304.1"/>
    <property type="molecule type" value="Genomic_DNA"/>
</dbReference>
<dbReference type="InterPro" id="IPR043134">
    <property type="entry name" value="GTP-CH-I_N"/>
</dbReference>
<dbReference type="UniPathway" id="UPA00848">
    <property type="reaction ID" value="UER00151"/>
</dbReference>
<protein>
    <recommendedName>
        <fullName evidence="7">GTP cyclohydrolase 1</fullName>
        <ecNumber evidence="7">3.5.4.16</ecNumber>
    </recommendedName>
    <alternativeName>
        <fullName evidence="7">GTP cyclohydrolase I</fullName>
        <shortName evidence="7">GTP-CH-I</shortName>
    </alternativeName>
</protein>
<evidence type="ECO:0000313" key="9">
    <source>
        <dbReference type="EMBL" id="CDM65304.1"/>
    </source>
</evidence>
<keyword evidence="7" id="KW-0342">GTP-binding</keyword>
<dbReference type="InterPro" id="IPR043133">
    <property type="entry name" value="GTP-CH-I_C/QueF"/>
</dbReference>
<evidence type="ECO:0000259" key="8">
    <source>
        <dbReference type="Pfam" id="PF01227"/>
    </source>
</evidence>
<keyword evidence="10" id="KW-1185">Reference proteome</keyword>
<dbReference type="GO" id="GO:0005737">
    <property type="term" value="C:cytoplasm"/>
    <property type="evidence" value="ECO:0007669"/>
    <property type="project" value="TreeGrafter"/>
</dbReference>
<sequence length="210" mass="23157">MNTQFSATEPDEEIAEAPPARRQVDLGKIAQGVRLILEGIGEDPDRPGLRRTPQRVAEMYAELTAGMDEDPHEYIVPLPGDTHDEMVIVKDIQIASLCEHHLAPFVGRCHIAYIPKDGRIIGLSKLARLADAFARRLQVQERLTSQIADTLYEALKPVGVMVVIEAEHTCMTVRGVKKPGSLTITSAIRGGFRKDQRTRAEAMALIKGRG</sequence>